<proteinExistence type="predicted"/>
<protein>
    <submittedName>
        <fullName evidence="2">Uncharacterized protein</fullName>
    </submittedName>
</protein>
<accession>A0ABV6V1B5</accession>
<dbReference type="Proteomes" id="UP001592528">
    <property type="component" value="Unassembled WGS sequence"/>
</dbReference>
<evidence type="ECO:0000313" key="3">
    <source>
        <dbReference type="Proteomes" id="UP001592528"/>
    </source>
</evidence>
<dbReference type="RefSeq" id="WP_232242870.1">
    <property type="nucleotide sequence ID" value="NZ_JBHEZZ010000048.1"/>
</dbReference>
<evidence type="ECO:0000313" key="2">
    <source>
        <dbReference type="EMBL" id="MFC1407508.1"/>
    </source>
</evidence>
<reference evidence="2 3" key="1">
    <citation type="submission" date="2024-09" db="EMBL/GenBank/DDBJ databases">
        <authorList>
            <person name="Lee S.D."/>
        </authorList>
    </citation>
    <scope>NUCLEOTIDE SEQUENCE [LARGE SCALE GENOMIC DNA]</scope>
    <source>
        <strain evidence="2 3">N1-5</strain>
    </source>
</reference>
<evidence type="ECO:0000256" key="1">
    <source>
        <dbReference type="SAM" id="MobiDB-lite"/>
    </source>
</evidence>
<feature type="region of interest" description="Disordered" evidence="1">
    <location>
        <begin position="77"/>
        <end position="102"/>
    </location>
</feature>
<sequence>MASSEEEDRRRAERARPVGLFRYSLIQDLLDQDLTTRERGRLARELASREHTDPFGQQITVARGTLDWWTRHYRAAGSQPWSPSRARPSRGRRRRCWNWPRR</sequence>
<dbReference type="EMBL" id="JBHEZZ010000048">
    <property type="protein sequence ID" value="MFC1407508.1"/>
    <property type="molecule type" value="Genomic_DNA"/>
</dbReference>
<comment type="caution">
    <text evidence="2">The sequence shown here is derived from an EMBL/GenBank/DDBJ whole genome shotgun (WGS) entry which is preliminary data.</text>
</comment>
<name>A0ABV6V1B5_9ACTN</name>
<gene>
    <name evidence="2" type="ORF">ACEZDJ_40155</name>
</gene>
<feature type="compositionally biased region" description="Basic residues" evidence="1">
    <location>
        <begin position="87"/>
        <end position="102"/>
    </location>
</feature>
<keyword evidence="3" id="KW-1185">Reference proteome</keyword>
<organism evidence="2 3">
    <name type="scientific">Streptacidiphilus cavernicola</name>
    <dbReference type="NCBI Taxonomy" id="3342716"/>
    <lineage>
        <taxon>Bacteria</taxon>
        <taxon>Bacillati</taxon>
        <taxon>Actinomycetota</taxon>
        <taxon>Actinomycetes</taxon>
        <taxon>Kitasatosporales</taxon>
        <taxon>Streptomycetaceae</taxon>
        <taxon>Streptacidiphilus</taxon>
    </lineage>
</organism>